<feature type="coiled-coil region" evidence="1">
    <location>
        <begin position="75"/>
        <end position="109"/>
    </location>
</feature>
<dbReference type="GO" id="GO:0005814">
    <property type="term" value="C:centriole"/>
    <property type="evidence" value="ECO:0007669"/>
    <property type="project" value="InterPro"/>
</dbReference>
<keyword evidence="1" id="KW-0175">Coiled coil</keyword>
<dbReference type="InterPro" id="IPR033545">
    <property type="entry name" value="CEP89"/>
</dbReference>
<evidence type="ECO:0000313" key="3">
    <source>
        <dbReference type="EMBL" id="KAK0170860.1"/>
    </source>
</evidence>
<comment type="caution">
    <text evidence="3">The sequence shown here is derived from an EMBL/GenBank/DDBJ whole genome shotgun (WGS) entry which is preliminary data.</text>
</comment>
<sequence length="602" mass="70386">MSKTKIISPNIKEVDNDCRISSLEIKHKRKDKHKNRLVNNNNDDNDDGDEKLDSNMVSTPESGFMEEHSENRALDVKYKSKYNKLEKKFQELEAENKKLLALLNKRETDYRELHANHDELLKHIQLVDQEKKNVYLGYKKLSTENTQLNEDVNLLKILIYRLNVELERYQDKLRGSNQKHDDSTTVEDFGDGVDCTLERKRISESWGRVNVHALGPLLEAFEESIREKDELIKQFRQECDDFGGRCKEIVAENEELRKDIDSYKLQADKFTLEMKVLVDDSAIIKEENDILIKQASIQKQKLHEIHSIYEKKVDSMSQDNNKLHENYTVCRTELSNLQGKYEILSDAYEKMKKNSEKTMPVSVHSDAIDECKRLFEELKNQYFGEKKKLLSQLEKFEESNPENTKIIATLTAEKDHLKQLTRNLEKNLKRTQHKLDSIKNVVGSIQVSRDSFKRQLAKTTAYCEELVTEQEKLLSEKEKLLALLQKREKENESIKYLGNTIAQRMSTLKNQLQDVQKGAQQQLETVEKHIKLQKIGVGQLKSDYHRELNRLKQLIKQKEDVIGKLQREKFATQDNLELVWKAATCDEKAVKDVLKNTKVYKV</sequence>
<feature type="region of interest" description="Disordered" evidence="2">
    <location>
        <begin position="29"/>
        <end position="69"/>
    </location>
</feature>
<reference evidence="3" key="1">
    <citation type="journal article" date="2023" name="bioRxiv">
        <title>Scaffold-level genome assemblies of two parasitoid biocontrol wasps reveal the parthenogenesis mechanism and an associated novel virus.</title>
        <authorList>
            <person name="Inwood S."/>
            <person name="Skelly J."/>
            <person name="Guhlin J."/>
            <person name="Harrop T."/>
            <person name="Goldson S."/>
            <person name="Dearden P."/>
        </authorList>
    </citation>
    <scope>NUCLEOTIDE SEQUENCE</scope>
    <source>
        <strain evidence="3">Irish</strain>
        <tissue evidence="3">Whole body</tissue>
    </source>
</reference>
<dbReference type="EMBL" id="JAQQBS010000003">
    <property type="protein sequence ID" value="KAK0170860.1"/>
    <property type="molecule type" value="Genomic_DNA"/>
</dbReference>
<dbReference type="GO" id="GO:0007268">
    <property type="term" value="P:chemical synaptic transmission"/>
    <property type="evidence" value="ECO:0007669"/>
    <property type="project" value="InterPro"/>
</dbReference>
<dbReference type="GO" id="GO:0045202">
    <property type="term" value="C:synapse"/>
    <property type="evidence" value="ECO:0007669"/>
    <property type="project" value="GOC"/>
</dbReference>
<feature type="coiled-coil region" evidence="1">
    <location>
        <begin position="407"/>
        <end position="568"/>
    </location>
</feature>
<evidence type="ECO:0000256" key="2">
    <source>
        <dbReference type="SAM" id="MobiDB-lite"/>
    </source>
</evidence>
<dbReference type="PANTHER" id="PTHR36170:SF1">
    <property type="entry name" value="CENTROSOMAL PROTEIN OF 89 KDA"/>
    <property type="match status" value="1"/>
</dbReference>
<dbReference type="GO" id="GO:0097539">
    <property type="term" value="C:ciliary transition fiber"/>
    <property type="evidence" value="ECO:0007669"/>
    <property type="project" value="TreeGrafter"/>
</dbReference>
<dbReference type="PANTHER" id="PTHR36170">
    <property type="entry name" value="CENTROSOMAL PROTEIN OF 89 KDA"/>
    <property type="match status" value="1"/>
</dbReference>
<protein>
    <submittedName>
        <fullName evidence="3">Uncharacterized protein</fullName>
    </submittedName>
</protein>
<evidence type="ECO:0000256" key="1">
    <source>
        <dbReference type="SAM" id="Coils"/>
    </source>
</evidence>
<dbReference type="GO" id="GO:0060271">
    <property type="term" value="P:cilium assembly"/>
    <property type="evidence" value="ECO:0007669"/>
    <property type="project" value="InterPro"/>
</dbReference>
<keyword evidence="4" id="KW-1185">Reference proteome</keyword>
<accession>A0AA39KR72</accession>
<dbReference type="Proteomes" id="UP001168990">
    <property type="component" value="Unassembled WGS sequence"/>
</dbReference>
<gene>
    <name evidence="3" type="ORF">PV328_008656</name>
</gene>
<name>A0AA39KR72_9HYME</name>
<proteinExistence type="predicted"/>
<dbReference type="GO" id="GO:0007005">
    <property type="term" value="P:mitochondrion organization"/>
    <property type="evidence" value="ECO:0007669"/>
    <property type="project" value="InterPro"/>
</dbReference>
<reference evidence="3" key="2">
    <citation type="submission" date="2023-03" db="EMBL/GenBank/DDBJ databases">
        <authorList>
            <person name="Inwood S.N."/>
            <person name="Skelly J.G."/>
            <person name="Guhlin J."/>
            <person name="Harrop T.W.R."/>
            <person name="Goldson S.G."/>
            <person name="Dearden P.K."/>
        </authorList>
    </citation>
    <scope>NUCLEOTIDE SEQUENCE</scope>
    <source>
        <strain evidence="3">Irish</strain>
        <tissue evidence="3">Whole body</tissue>
    </source>
</reference>
<dbReference type="AlphaFoldDB" id="A0AA39KR72"/>
<evidence type="ECO:0000313" key="4">
    <source>
        <dbReference type="Proteomes" id="UP001168990"/>
    </source>
</evidence>
<organism evidence="3 4">
    <name type="scientific">Microctonus aethiopoides</name>
    <dbReference type="NCBI Taxonomy" id="144406"/>
    <lineage>
        <taxon>Eukaryota</taxon>
        <taxon>Metazoa</taxon>
        <taxon>Ecdysozoa</taxon>
        <taxon>Arthropoda</taxon>
        <taxon>Hexapoda</taxon>
        <taxon>Insecta</taxon>
        <taxon>Pterygota</taxon>
        <taxon>Neoptera</taxon>
        <taxon>Endopterygota</taxon>
        <taxon>Hymenoptera</taxon>
        <taxon>Apocrita</taxon>
        <taxon>Ichneumonoidea</taxon>
        <taxon>Braconidae</taxon>
        <taxon>Euphorinae</taxon>
        <taxon>Microctonus</taxon>
    </lineage>
</organism>
<feature type="coiled-coil region" evidence="1">
    <location>
        <begin position="218"/>
        <end position="273"/>
    </location>
</feature>